<dbReference type="NCBIfam" id="NF003417">
    <property type="entry name" value="PRK04813.1"/>
    <property type="match status" value="2"/>
</dbReference>
<proteinExistence type="predicted"/>
<dbReference type="Gene3D" id="3.30.559.30">
    <property type="entry name" value="Nonribosomal peptide synthetase, condensation domain"/>
    <property type="match status" value="3"/>
</dbReference>
<keyword evidence="3" id="KW-0597">Phosphoprotein</keyword>
<dbReference type="EMBL" id="JACGWS010000026">
    <property type="protein sequence ID" value="MBC8757699.1"/>
    <property type="molecule type" value="Genomic_DNA"/>
</dbReference>
<keyword evidence="2" id="KW-0596">Phosphopantetheine</keyword>
<dbReference type="InterPro" id="IPR042099">
    <property type="entry name" value="ANL_N_sf"/>
</dbReference>
<evidence type="ECO:0000256" key="3">
    <source>
        <dbReference type="ARBA" id="ARBA00022553"/>
    </source>
</evidence>
<reference evidence="5 6" key="1">
    <citation type="submission" date="2020-07" db="EMBL/GenBank/DDBJ databases">
        <title>Description of Kordia aestuariivivens sp. nov., isolated from a tidal flat.</title>
        <authorList>
            <person name="Park S."/>
            <person name="Yoon J.-H."/>
        </authorList>
    </citation>
    <scope>NUCLEOTIDE SEQUENCE [LARGE SCALE GENOMIC DNA]</scope>
    <source>
        <strain evidence="5 6">YSTF-M3</strain>
    </source>
</reference>
<evidence type="ECO:0000259" key="4">
    <source>
        <dbReference type="PROSITE" id="PS50075"/>
    </source>
</evidence>
<feature type="domain" description="Carrier" evidence="4">
    <location>
        <begin position="1269"/>
        <end position="1344"/>
    </location>
</feature>
<feature type="domain" description="Carrier" evidence="4">
    <location>
        <begin position="714"/>
        <end position="789"/>
    </location>
</feature>
<dbReference type="PROSITE" id="PS00012">
    <property type="entry name" value="PHOSPHOPANTETHEINE"/>
    <property type="match status" value="1"/>
</dbReference>
<dbReference type="NCBIfam" id="TIGR01733">
    <property type="entry name" value="AA-adenyl-dom"/>
    <property type="match status" value="2"/>
</dbReference>
<dbReference type="PANTHER" id="PTHR45527:SF1">
    <property type="entry name" value="FATTY ACID SYNTHASE"/>
    <property type="match status" value="1"/>
</dbReference>
<dbReference type="InterPro" id="IPR001242">
    <property type="entry name" value="Condensation_dom"/>
</dbReference>
<sequence length="2411" mass="275381">MTKLEFKITSDYWLQKLKKQPVSRNEQFHLITSDKLVIPNENIAYFLKLTNNNLIVEYTVLFAVYTAMLQRYFEPNHFIFSTKVTDENTPLLLCHNFIEDKNLKQYLNTVRAEIQEVYKYTSFDADFNLSKKFKSYTTFGFGYNTSIAQNEIPFFLNVTKSTKGLLISITYAESFKKSYVVEHFIKNLQNCLENLETNLLTKICDIPTLTKAEEETILKTFNNTALSFPLETSIPDLFEAQVAKTPENTALIIQDVSYTYKELNEKANALANYLVHKHHIQATDFVGIKLERTELLIISLLAVLKTGAVYVPIDKDYPEERIAYIENDSQCKLVIDETLSFFNDSNEHYTTENLGIRKNATDVAYIIYTSGTTGKPKGVMITHQNAVAMIQWASTTFDTTTFDTVFAVTSHCFDLSIYEIFYTLSTGKKIRLLQNAIEIPDYLQKDQNILINTVPSVMRMLMEDECDLKNVRIINLAGEPYPLDIAEYILEKNIVTNNLYGPSEDTTYSTAFTLTPQTYESIPIGKPISNTQAYILDEHLQPVPIGVIGKLYLSGLGVTKGYLNRPELTKEKYIKNPFNTSQFMYDTGDLTSWMPDGNIKFYGRKDHQVKLRGYRIELGEIEHQISKFNTEIQGAVVALKQVNNEQCLVAYYVANTPIQKEALRVHLEAKLPIYMVPTYFQKIEEIPLTPNKKVNKNALPEIAQHSTTQAVYEAPRNQVEVELLEIWKTVLSVDTFGVNDNFFALGGHSLMISQIINKMHKTLKKTISYKEFYKNPTIAGISEQLDETEYKAIPKLAEATAYPVTAAQHRLWLLSQLDDNLDAYTISGAIRIDGKLQFENFQKAFNHVVKKHEILRTYFATDSQGSLQQYIMPISEIVYTIEVHNLSKSVNQLAETQNFIQQQLKETFHLDKSPLFNIKLIRWNKTETILFIAIHHIISDGWSLEVLTSEILKAYTEITSKGAANNEPLPIQFKEYASWINEKQQNSLASQKAYWETQFQGKLPKLNIPIGTNKRPALKTYKGESIQYSFSNELLTQLKNSSAAQHVPLFSVIMTAVKTLLYGYSFQKDIIIGTPVAGRIHPDLENQLGLYLNTLAIRSQFSENDNFKTVLFKEHQAIAAAHANQEYPFDKLVETLNVERDTSRSPLFDVMVVLQNYQQLVSLNTDVSESILAISPFKTERTAAQFDVTFTFVEAEELKLELQYNTAIYQPDFIQRVCKDLEHIFTQIVTNIELPISAITLLSDEEKIIVANASNIEDPQNITTYDFVAPTTEIEQKVAAIWKEILKIETISITDDFFKLGGHSLLLNKLRNAYHKTFQAEISLKDLYLKTAMTAHVALLEQAEESVYIVIEKAPTQALYDISTTQRRYWLLYKIFGKSKEFNIYDNLNLGSNLQREHFEKAFNVLKERHEMLRAVFVDDQGIPKQKITTFSSVTIPFFETETEAKAYTFDHEFSLETYPLYKVSLAKQKDDFVLFFNIHHSISDGWSMNVIVQELMDVYNALTLGETPTLPEVSIQYKDYVVWQQEQAQSEALQKQESYWENQLAGDIPYLQLPVDYAVSVKTATTGSAYHAVYFNKDSKNNIESLATKHNVSVFSIVAAALKILLARLTGEEDITFGIPAANRNHEQLKHIVGSFINTLMLRNSVEKQGDFITFVKALNVTLIEALENQNYPFEQLLEKLAIPTQEGRFPLSPVFLNLLDFEAKSTEKITDFSARHGHIEASPKFDFECYVKNYANGLELKTVYDQSRFKEETIAYWMQALVEIINQVVTNDTKQIKDIVCFEHYLPTKVSKRPTNEFTYFEATEIQQSIAARFEKQVVKYSNAIAVESNGNYFSYKELNEKANQLAHTILKQSSTSQRIALLLEHDESCILGMLGSLKAGFGYVPIDNSDPLQRIQFILNDAACDILIYTKKSADKIAELIVELPHIKCIELAEAFSESNKENPALAIHPTSNAYVLYTSGSTGNPKGVVQNQQNVLHYIRVYTNEVHIHENDNLSLFSTYTFDASVKDIYAAILNGATVCLYNIPERGMQTLANWFETQQISIIHMVPTIYRYFLKSLPFGTQLNSIRLIDLGGEACYKSDIDLFKKYFSKEAFLVNDYGPTEATIVSQNFISHDTEITKTNVPLGTTVTETDVFLLDENNKRKGVYEKGEITFRSNYLSLGYLNRPELTDTVFINDFEETGDRIYKSGDIGLLLPTGEIEFLYRKDTQVKYNGVRIELSEIEHHLEQIEGIREAIVAVKTVENKAYITAYIAYTNQIEIQAIKKALQQRIPNYMIPGIYIEMKTFPLTRTGKIDRKALRNPEISDLITTQYVAPESKIEAELVLLWSEILEHKSETLGIVDNFFELGGNSLQAMTVINQINKKYHTVFSIGNLYETLTIKELATLVNFSVHQQQDDTLNDYEEIVI</sequence>
<dbReference type="SUPFAM" id="SSF47336">
    <property type="entry name" value="ACP-like"/>
    <property type="match status" value="3"/>
</dbReference>
<name>A0ABR7QH99_9FLAO</name>
<dbReference type="PRINTS" id="PR00154">
    <property type="entry name" value="AMPBINDING"/>
</dbReference>
<evidence type="ECO:0000256" key="2">
    <source>
        <dbReference type="ARBA" id="ARBA00022450"/>
    </source>
</evidence>
<keyword evidence="6" id="KW-1185">Reference proteome</keyword>
<comment type="cofactor">
    <cofactor evidence="1">
        <name>pantetheine 4'-phosphate</name>
        <dbReference type="ChEBI" id="CHEBI:47942"/>
    </cofactor>
</comment>
<dbReference type="InterPro" id="IPR010071">
    <property type="entry name" value="AA_adenyl_dom"/>
</dbReference>
<dbReference type="InterPro" id="IPR006162">
    <property type="entry name" value="Ppantetheine_attach_site"/>
</dbReference>
<dbReference type="PROSITE" id="PS00455">
    <property type="entry name" value="AMP_BINDING"/>
    <property type="match status" value="2"/>
</dbReference>
<dbReference type="InterPro" id="IPR023213">
    <property type="entry name" value="CAT-like_dom_sf"/>
</dbReference>
<dbReference type="RefSeq" id="WP_187564741.1">
    <property type="nucleotide sequence ID" value="NZ_JACGWS010000026.1"/>
</dbReference>
<dbReference type="InterPro" id="IPR036736">
    <property type="entry name" value="ACP-like_sf"/>
</dbReference>
<dbReference type="Pfam" id="PF00550">
    <property type="entry name" value="PP-binding"/>
    <property type="match status" value="3"/>
</dbReference>
<comment type="caution">
    <text evidence="5">The sequence shown here is derived from an EMBL/GenBank/DDBJ whole genome shotgun (WGS) entry which is preliminary data.</text>
</comment>
<accession>A0ABR7QH99</accession>
<dbReference type="SUPFAM" id="SSF52777">
    <property type="entry name" value="CoA-dependent acyltransferases"/>
    <property type="match status" value="4"/>
</dbReference>
<dbReference type="Pfam" id="PF00668">
    <property type="entry name" value="Condensation"/>
    <property type="match status" value="2"/>
</dbReference>
<dbReference type="Gene3D" id="1.10.1200.10">
    <property type="entry name" value="ACP-like"/>
    <property type="match status" value="3"/>
</dbReference>
<gene>
    <name evidence="5" type="ORF">H2O64_23735</name>
</gene>
<dbReference type="SUPFAM" id="SSF56801">
    <property type="entry name" value="Acetyl-CoA synthetase-like"/>
    <property type="match status" value="2"/>
</dbReference>
<evidence type="ECO:0000313" key="5">
    <source>
        <dbReference type="EMBL" id="MBC8757699.1"/>
    </source>
</evidence>
<dbReference type="InterPro" id="IPR045851">
    <property type="entry name" value="AMP-bd_C_sf"/>
</dbReference>
<dbReference type="InterPro" id="IPR020459">
    <property type="entry name" value="AMP-binding"/>
</dbReference>
<dbReference type="Pfam" id="PF00501">
    <property type="entry name" value="AMP-binding"/>
    <property type="match status" value="2"/>
</dbReference>
<dbReference type="InterPro" id="IPR020845">
    <property type="entry name" value="AMP-binding_CS"/>
</dbReference>
<dbReference type="Gene3D" id="3.40.50.12780">
    <property type="entry name" value="N-terminal domain of ligase-like"/>
    <property type="match status" value="2"/>
</dbReference>
<feature type="domain" description="Carrier" evidence="4">
    <location>
        <begin position="2318"/>
        <end position="2395"/>
    </location>
</feature>
<dbReference type="InterPro" id="IPR000873">
    <property type="entry name" value="AMP-dep_synth/lig_dom"/>
</dbReference>
<evidence type="ECO:0000313" key="6">
    <source>
        <dbReference type="Proteomes" id="UP000619238"/>
    </source>
</evidence>
<dbReference type="InterPro" id="IPR009081">
    <property type="entry name" value="PP-bd_ACP"/>
</dbReference>
<organism evidence="5 6">
    <name type="scientific">Kordia aestuariivivens</name>
    <dbReference type="NCBI Taxonomy" id="2759037"/>
    <lineage>
        <taxon>Bacteria</taxon>
        <taxon>Pseudomonadati</taxon>
        <taxon>Bacteroidota</taxon>
        <taxon>Flavobacteriia</taxon>
        <taxon>Flavobacteriales</taxon>
        <taxon>Flavobacteriaceae</taxon>
        <taxon>Kordia</taxon>
    </lineage>
</organism>
<dbReference type="Gene3D" id="3.30.300.30">
    <property type="match status" value="2"/>
</dbReference>
<dbReference type="CDD" id="cd19531">
    <property type="entry name" value="LCL_NRPS-like"/>
    <property type="match status" value="2"/>
</dbReference>
<dbReference type="PROSITE" id="PS50075">
    <property type="entry name" value="CARRIER"/>
    <property type="match status" value="3"/>
</dbReference>
<protein>
    <submittedName>
        <fullName evidence="5">Amino acid adenylation domain-containing protein</fullName>
    </submittedName>
</protein>
<dbReference type="Proteomes" id="UP000619238">
    <property type="component" value="Unassembled WGS sequence"/>
</dbReference>
<evidence type="ECO:0000256" key="1">
    <source>
        <dbReference type="ARBA" id="ARBA00001957"/>
    </source>
</evidence>
<dbReference type="Gene3D" id="3.30.559.10">
    <property type="entry name" value="Chloramphenicol acetyltransferase-like domain"/>
    <property type="match status" value="2"/>
</dbReference>
<dbReference type="CDD" id="cd05930">
    <property type="entry name" value="A_NRPS"/>
    <property type="match status" value="1"/>
</dbReference>
<dbReference type="PANTHER" id="PTHR45527">
    <property type="entry name" value="NONRIBOSOMAL PEPTIDE SYNTHETASE"/>
    <property type="match status" value="1"/>
</dbReference>